<dbReference type="Pfam" id="PF20706">
    <property type="entry name" value="GT4-conflict"/>
    <property type="match status" value="1"/>
</dbReference>
<dbReference type="InterPro" id="IPR032171">
    <property type="entry name" value="COR-A"/>
</dbReference>
<reference evidence="4" key="2">
    <citation type="journal article" date="2023" name="Science">
        <title>Genomic signatures of disease resistance in endangered staghorn corals.</title>
        <authorList>
            <person name="Vollmer S.V."/>
            <person name="Selwyn J.D."/>
            <person name="Despard B.A."/>
            <person name="Roesel C.L."/>
        </authorList>
    </citation>
    <scope>NUCLEOTIDE SEQUENCE</scope>
    <source>
        <strain evidence="4">K2</strain>
    </source>
</reference>
<dbReference type="InterPro" id="IPR027417">
    <property type="entry name" value="P-loop_NTPase"/>
</dbReference>
<reference evidence="4" key="1">
    <citation type="journal article" date="2023" name="G3 (Bethesda)">
        <title>Whole genome assembly and annotation of the endangered Caribbean coral Acropora cervicornis.</title>
        <authorList>
            <person name="Selwyn J.D."/>
            <person name="Vollmer S.V."/>
        </authorList>
    </citation>
    <scope>NUCLEOTIDE SEQUENCE</scope>
    <source>
        <strain evidence="4">K2</strain>
    </source>
</reference>
<organism evidence="4 5">
    <name type="scientific">Acropora cervicornis</name>
    <name type="common">Staghorn coral</name>
    <dbReference type="NCBI Taxonomy" id="6130"/>
    <lineage>
        <taxon>Eukaryota</taxon>
        <taxon>Metazoa</taxon>
        <taxon>Cnidaria</taxon>
        <taxon>Anthozoa</taxon>
        <taxon>Hexacorallia</taxon>
        <taxon>Scleractinia</taxon>
        <taxon>Astrocoeniina</taxon>
        <taxon>Acroporidae</taxon>
        <taxon>Acropora</taxon>
    </lineage>
</organism>
<protein>
    <submittedName>
        <fullName evidence="4">Mannosylfructose-phosphate synthase</fullName>
    </submittedName>
</protein>
<gene>
    <name evidence="4" type="ORF">P5673_021197</name>
</gene>
<feature type="region of interest" description="Disordered" evidence="2">
    <location>
        <begin position="187"/>
        <end position="213"/>
    </location>
</feature>
<comment type="caution">
    <text evidence="4">The sequence shown here is derived from an EMBL/GenBank/DDBJ whole genome shotgun (WGS) entry which is preliminary data.</text>
</comment>
<dbReference type="CDD" id="cd03801">
    <property type="entry name" value="GT4_PimA-like"/>
    <property type="match status" value="1"/>
</dbReference>
<dbReference type="EMBL" id="JARQWQ010000054">
    <property type="protein sequence ID" value="KAK2556648.1"/>
    <property type="molecule type" value="Genomic_DNA"/>
</dbReference>
<evidence type="ECO:0000256" key="1">
    <source>
        <dbReference type="ARBA" id="ARBA00022737"/>
    </source>
</evidence>
<dbReference type="Pfam" id="PF16095">
    <property type="entry name" value="COR-A"/>
    <property type="match status" value="1"/>
</dbReference>
<keyword evidence="5" id="KW-1185">Reference proteome</keyword>
<dbReference type="Proteomes" id="UP001249851">
    <property type="component" value="Unassembled WGS sequence"/>
</dbReference>
<evidence type="ECO:0000259" key="3">
    <source>
        <dbReference type="Pfam" id="PF16095"/>
    </source>
</evidence>
<evidence type="ECO:0000256" key="2">
    <source>
        <dbReference type="SAM" id="MobiDB-lite"/>
    </source>
</evidence>
<sequence>MDPDTTSTEDGERARDLEFLLKKGPICNEDIENIIRDIAGDPEDKKELLKILGIDGAIDEVEGLDSVDGAKPSVCYLVRENNTYPGLLAVLLSSKSFRQTNVVFKHLLDKPDAIPSFTLEGGLPACEAYGRALKNGRARDKRVKVVVIGQDGAAKTKLSQLLRGKCCYNGGRRTSGIQIDVSENPWKLSSRRSSENEEKHAKKTGRDYPYESEETANGEAFDEVDAGMTRSPVQAENVTGHLKEEDSSDEVWPVFWELSGDGVDRALHPMYMTPDAIYVLAFDLSEGTLEKGANQGEFRMENIMKHIDMVHSLRRTQSGDNEVSAPVFLVGVHSGRSKKWRDEKIKRLLDTLSRNPLMKEHVRGWFPVDTTRAFQATEKESDQINRLRQGIVRAAKAMQHAKKEIPSHWLEIENMMEGKCRSGVKFMYRSDFMKLKEISSIPGIDADEILKFLQNRDSIFFHDGLVVLDQQWLLGVIRQILNTKEDENECMNSRDHRIKLQEEGVLSSEHIDSVCRSLDLSEIKEHLVSIMETFDIIFPVEQSRSTFMVHYMLCPVPEEEIFQQGDNRVLLPVYLTFKTQHVPEGLFPRLLSRLRKWVTTKTPCEQVGLYSNGARFILDDMNFLGLFCYKSVIKLQVWSQKKSKGVSSKCLEEKTCRWLRSLSWDFSIRCSLCPGIVDPTSGLWVRHDKEGCVHEDCAHYLPLRDRQYYCPRAKGQEHIIPEELYKEWRRALQTDENNNKIQNRTTPVIDHVQDKDKVQIVFLSMEWGSSKGGLPTVNRLLAIEFAKNSKVEVTLYAVACNEGDVIEARKHGIRIIKAKERPGFDELERLCFPLHKDFHIDVVIGHGVKLGKQAQMLKELYPSLLWVQFGHTLPEELALYKGYNRNVYQGQIKHLSEKQLSQMADLVVAIGPKITEMYRTYLRPYPEKEVHQLVPTPSIFREFANLKQAEEERANFSVLVFGRGDEEDFHVKGYDIAPKAIAELNDPKYRLYFVGAPQGDMEKVTERLVQQGIDKSQLIVRSFITKREDLADLLCTVDLALMPSRTEGFGLTALEALTAGLPILVGTNSGFAEALRLLDDSAFASSFIVKSDDAKEWAQAIRDVKAKGRSQRLNEAQKLKECYENTFDWSDQCEKILGLILGEFKPLVFPRNAVAAEKGSSQETGTKTGET</sequence>
<evidence type="ECO:0000313" key="4">
    <source>
        <dbReference type="EMBL" id="KAK2556648.1"/>
    </source>
</evidence>
<dbReference type="AlphaFoldDB" id="A0AAD9Q8M2"/>
<keyword evidence="1" id="KW-0677">Repeat</keyword>
<feature type="domain" description="COR" evidence="3">
    <location>
        <begin position="406"/>
        <end position="550"/>
    </location>
</feature>
<dbReference type="PANTHER" id="PTHR12526">
    <property type="entry name" value="GLYCOSYLTRANSFERASE"/>
    <property type="match status" value="1"/>
</dbReference>
<name>A0AAD9Q8M2_ACRCE</name>
<dbReference type="Gene3D" id="3.40.50.2000">
    <property type="entry name" value="Glycogen Phosphorylase B"/>
    <property type="match status" value="1"/>
</dbReference>
<accession>A0AAD9Q8M2</accession>
<feature type="compositionally biased region" description="Basic and acidic residues" evidence="2">
    <location>
        <begin position="192"/>
        <end position="209"/>
    </location>
</feature>
<proteinExistence type="predicted"/>
<dbReference type="SUPFAM" id="SSF53756">
    <property type="entry name" value="UDP-Glycosyltransferase/glycogen phosphorylase"/>
    <property type="match status" value="1"/>
</dbReference>
<evidence type="ECO:0000313" key="5">
    <source>
        <dbReference type="Proteomes" id="UP001249851"/>
    </source>
</evidence>
<dbReference type="Gene3D" id="3.40.50.300">
    <property type="entry name" value="P-loop containing nucleotide triphosphate hydrolases"/>
    <property type="match status" value="1"/>
</dbReference>